<keyword evidence="5" id="KW-0067">ATP-binding</keyword>
<gene>
    <name evidence="9" type="ORF">QBZ16_002174</name>
</gene>
<organism evidence="9 10">
    <name type="scientific">Prototheca wickerhamii</name>
    <dbReference type="NCBI Taxonomy" id="3111"/>
    <lineage>
        <taxon>Eukaryota</taxon>
        <taxon>Viridiplantae</taxon>
        <taxon>Chlorophyta</taxon>
        <taxon>core chlorophytes</taxon>
        <taxon>Trebouxiophyceae</taxon>
        <taxon>Chlorellales</taxon>
        <taxon>Chlorellaceae</taxon>
        <taxon>Prototheca</taxon>
    </lineage>
</organism>
<keyword evidence="3" id="KW-0547">Nucleotide-binding</keyword>
<evidence type="ECO:0000259" key="8">
    <source>
        <dbReference type="Pfam" id="PF10509"/>
    </source>
</evidence>
<dbReference type="NCBIfam" id="TIGR00131">
    <property type="entry name" value="gal_kin"/>
    <property type="match status" value="1"/>
</dbReference>
<dbReference type="InterPro" id="IPR019539">
    <property type="entry name" value="GalKase_N"/>
</dbReference>
<keyword evidence="10" id="KW-1185">Reference proteome</keyword>
<dbReference type="PROSITE" id="PS00627">
    <property type="entry name" value="GHMP_KINASES_ATP"/>
    <property type="match status" value="1"/>
</dbReference>
<dbReference type="Gene3D" id="3.30.230.10">
    <property type="match status" value="1"/>
</dbReference>
<dbReference type="PRINTS" id="PR00959">
    <property type="entry name" value="MEVGALKINASE"/>
</dbReference>
<dbReference type="PIRSF" id="PIRSF000530">
    <property type="entry name" value="Galactokinase"/>
    <property type="match status" value="1"/>
</dbReference>
<dbReference type="Pfam" id="PF00288">
    <property type="entry name" value="GHMP_kinases_N"/>
    <property type="match status" value="1"/>
</dbReference>
<dbReference type="SUPFAM" id="SSF55060">
    <property type="entry name" value="GHMP Kinase, C-terminal domain"/>
    <property type="match status" value="1"/>
</dbReference>
<comment type="caution">
    <text evidence="9">The sequence shown here is derived from an EMBL/GenBank/DDBJ whole genome shotgun (WGS) entry which is preliminary data.</text>
</comment>
<evidence type="ECO:0000256" key="1">
    <source>
        <dbReference type="ARBA" id="ARBA00006566"/>
    </source>
</evidence>
<evidence type="ECO:0000256" key="2">
    <source>
        <dbReference type="ARBA" id="ARBA00022679"/>
    </source>
</evidence>
<feature type="domain" description="Galactokinase N-terminal" evidence="8">
    <location>
        <begin position="60"/>
        <end position="81"/>
    </location>
</feature>
<accession>A0AAD9IM94</accession>
<evidence type="ECO:0000259" key="7">
    <source>
        <dbReference type="Pfam" id="PF08544"/>
    </source>
</evidence>
<dbReference type="GO" id="GO:0006012">
    <property type="term" value="P:galactose metabolic process"/>
    <property type="evidence" value="ECO:0007669"/>
    <property type="project" value="InterPro"/>
</dbReference>
<proteinExistence type="inferred from homology"/>
<name>A0AAD9IM94_PROWI</name>
<evidence type="ECO:0000313" key="10">
    <source>
        <dbReference type="Proteomes" id="UP001255856"/>
    </source>
</evidence>
<dbReference type="Pfam" id="PF08544">
    <property type="entry name" value="GHMP_kinases_C"/>
    <property type="match status" value="1"/>
</dbReference>
<dbReference type="AlphaFoldDB" id="A0AAD9IM94"/>
<dbReference type="InterPro" id="IPR000705">
    <property type="entry name" value="Galactokinase"/>
</dbReference>
<feature type="domain" description="GHMP kinase C-terminal" evidence="7">
    <location>
        <begin position="389"/>
        <end position="460"/>
    </location>
</feature>
<evidence type="ECO:0008006" key="11">
    <source>
        <dbReference type="Google" id="ProtNLM"/>
    </source>
</evidence>
<dbReference type="Proteomes" id="UP001255856">
    <property type="component" value="Unassembled WGS sequence"/>
</dbReference>
<dbReference type="Gene3D" id="1.20.1440.340">
    <property type="match status" value="1"/>
</dbReference>
<evidence type="ECO:0000313" key="9">
    <source>
        <dbReference type="EMBL" id="KAK2079779.1"/>
    </source>
</evidence>
<dbReference type="InterPro" id="IPR020568">
    <property type="entry name" value="Ribosomal_Su5_D2-typ_SF"/>
</dbReference>
<reference evidence="9" key="1">
    <citation type="submission" date="2021-01" db="EMBL/GenBank/DDBJ databases">
        <authorList>
            <person name="Eckstrom K.M.E."/>
        </authorList>
    </citation>
    <scope>NUCLEOTIDE SEQUENCE</scope>
    <source>
        <strain evidence="9">UVCC 0001</strain>
    </source>
</reference>
<sequence length="495" mass="52061">MSGTPVETFTSLRDVYGDGAAAVLDRYEAISKAHHAKVWREARDLRQGPRPREPDWGAHDYEGYAVLPMAIHLDTIVAVSRGGAEVRVANLESDKYPDLVFSADPDQGVDVGKHSWGNYFLAAYKGVFEAVAAAGLPRPDLTGLRVTIHGTVPTGSGLSSSAAIVCAVSVVLAHVYGLDFSKERIAEFAAAAEQYVGVTSGGMDQAISMLGAPGIAKLVEFNPVRAHDVPLPPGASFVICNSLAVSNKAEGATGRYNLRVVECRLAAAILAVALGMSAEEARGVRTLREVEPLIEKKYGAGPKGSSAGAALAAVDELLHAGTYGTGEIEAILGAPLTSLYESDPAAQKVLATFDAFRLHDRAAHVYAEAARVGEFRAVCLGEAPASDKIAALGALMDDSHASCRDLYQCSCPELDRVVRLAKSYGAVGARLTGAGWGGCTVSLVRDDEVDAFVQRLTDEYVRPLVAEGRLTEAALPDNIFASKPSSGAALLKLDL</sequence>
<dbReference type="Pfam" id="PF10509">
    <property type="entry name" value="GalKase_gal_bdg"/>
    <property type="match status" value="1"/>
</dbReference>
<evidence type="ECO:0000256" key="4">
    <source>
        <dbReference type="ARBA" id="ARBA00022777"/>
    </source>
</evidence>
<protein>
    <recommendedName>
        <fullName evidence="11">Galactokinase</fullName>
    </recommendedName>
</protein>
<feature type="domain" description="GHMP kinase N-terminal" evidence="6">
    <location>
        <begin position="119"/>
        <end position="211"/>
    </location>
</feature>
<evidence type="ECO:0000256" key="3">
    <source>
        <dbReference type="ARBA" id="ARBA00022741"/>
    </source>
</evidence>
<dbReference type="PANTHER" id="PTHR10457:SF7">
    <property type="entry name" value="GALACTOKINASE-RELATED"/>
    <property type="match status" value="1"/>
</dbReference>
<dbReference type="GO" id="GO:0005524">
    <property type="term" value="F:ATP binding"/>
    <property type="evidence" value="ECO:0007669"/>
    <property type="project" value="UniProtKB-KW"/>
</dbReference>
<dbReference type="GO" id="GO:0004335">
    <property type="term" value="F:galactokinase activity"/>
    <property type="evidence" value="ECO:0007669"/>
    <property type="project" value="InterPro"/>
</dbReference>
<dbReference type="InterPro" id="IPR013750">
    <property type="entry name" value="GHMP_kinase_C_dom"/>
</dbReference>
<keyword evidence="4" id="KW-0418">Kinase</keyword>
<dbReference type="InterPro" id="IPR014721">
    <property type="entry name" value="Ribsml_uS5_D2-typ_fold_subgr"/>
</dbReference>
<comment type="similarity">
    <text evidence="1">Belongs to the GHMP kinase family. GalK subfamily.</text>
</comment>
<dbReference type="PANTHER" id="PTHR10457">
    <property type="entry name" value="MEVALONATE KINASE/GALACTOKINASE"/>
    <property type="match status" value="1"/>
</dbReference>
<evidence type="ECO:0000259" key="6">
    <source>
        <dbReference type="Pfam" id="PF00288"/>
    </source>
</evidence>
<dbReference type="PRINTS" id="PR00473">
    <property type="entry name" value="GALCTOKINASE"/>
</dbReference>
<evidence type="ECO:0000256" key="5">
    <source>
        <dbReference type="ARBA" id="ARBA00022840"/>
    </source>
</evidence>
<dbReference type="InterPro" id="IPR006203">
    <property type="entry name" value="GHMP_knse_ATP-bd_CS"/>
</dbReference>
<dbReference type="EMBL" id="JASFZW010000002">
    <property type="protein sequence ID" value="KAK2079779.1"/>
    <property type="molecule type" value="Genomic_DNA"/>
</dbReference>
<dbReference type="InterPro" id="IPR006206">
    <property type="entry name" value="Mevalonate/galactokinase"/>
</dbReference>
<dbReference type="Gene3D" id="3.30.70.3170">
    <property type="match status" value="1"/>
</dbReference>
<keyword evidence="2" id="KW-0808">Transferase</keyword>
<dbReference type="SUPFAM" id="SSF54211">
    <property type="entry name" value="Ribosomal protein S5 domain 2-like"/>
    <property type="match status" value="1"/>
</dbReference>
<dbReference type="GO" id="GO:0005829">
    <property type="term" value="C:cytosol"/>
    <property type="evidence" value="ECO:0007669"/>
    <property type="project" value="TreeGrafter"/>
</dbReference>
<dbReference type="InterPro" id="IPR006204">
    <property type="entry name" value="GHMP_kinase_N_dom"/>
</dbReference>
<dbReference type="InterPro" id="IPR036554">
    <property type="entry name" value="GHMP_kinase_C_sf"/>
</dbReference>